<evidence type="ECO:0000313" key="2">
    <source>
        <dbReference type="Proteomes" id="UP001152795"/>
    </source>
</evidence>
<keyword evidence="2" id="KW-1185">Reference proteome</keyword>
<dbReference type="EMBL" id="CACRXK020009893">
    <property type="protein sequence ID" value="CAB4018192.1"/>
    <property type="molecule type" value="Genomic_DNA"/>
</dbReference>
<feature type="non-terminal residue" evidence="1">
    <location>
        <position position="103"/>
    </location>
</feature>
<dbReference type="AlphaFoldDB" id="A0A7D9IT71"/>
<dbReference type="Proteomes" id="UP001152795">
    <property type="component" value="Unassembled WGS sequence"/>
</dbReference>
<feature type="non-terminal residue" evidence="1">
    <location>
        <position position="1"/>
    </location>
</feature>
<organism evidence="1 2">
    <name type="scientific">Paramuricea clavata</name>
    <name type="common">Red gorgonian</name>
    <name type="synonym">Violescent sea-whip</name>
    <dbReference type="NCBI Taxonomy" id="317549"/>
    <lineage>
        <taxon>Eukaryota</taxon>
        <taxon>Metazoa</taxon>
        <taxon>Cnidaria</taxon>
        <taxon>Anthozoa</taxon>
        <taxon>Octocorallia</taxon>
        <taxon>Malacalcyonacea</taxon>
        <taxon>Plexauridae</taxon>
        <taxon>Paramuricea</taxon>
    </lineage>
</organism>
<comment type="caution">
    <text evidence="1">The sequence shown here is derived from an EMBL/GenBank/DDBJ whole genome shotgun (WGS) entry which is preliminary data.</text>
</comment>
<accession>A0A7D9IT71</accession>
<protein>
    <submittedName>
        <fullName evidence="1">Uncharacterized protein</fullName>
    </submittedName>
</protein>
<name>A0A7D9IT71_PARCT</name>
<proteinExistence type="predicted"/>
<reference evidence="1" key="1">
    <citation type="submission" date="2020-04" db="EMBL/GenBank/DDBJ databases">
        <authorList>
            <person name="Alioto T."/>
            <person name="Alioto T."/>
            <person name="Gomez Garrido J."/>
        </authorList>
    </citation>
    <scope>NUCLEOTIDE SEQUENCE</scope>
    <source>
        <strain evidence="1">A484AB</strain>
    </source>
</reference>
<gene>
    <name evidence="1" type="ORF">PACLA_8A019067</name>
</gene>
<evidence type="ECO:0000313" key="1">
    <source>
        <dbReference type="EMBL" id="CAB4018192.1"/>
    </source>
</evidence>
<sequence length="103" mass="11801">FHFSYSALSLMSGIIHNSTAFVGCDNYKCCACYGPKGGKNDYCGKMCMAVNGGTVTKQAYVWFWIRNRMPKRVWKRCMEFQKKTDNGKLETFFIDQKTGSTHK</sequence>